<organism evidence="3 4">
    <name type="scientific">Gluconacetobacter takamatsuzukensis</name>
    <dbReference type="NCBI Taxonomy" id="1286190"/>
    <lineage>
        <taxon>Bacteria</taxon>
        <taxon>Pseudomonadati</taxon>
        <taxon>Pseudomonadota</taxon>
        <taxon>Alphaproteobacteria</taxon>
        <taxon>Acetobacterales</taxon>
        <taxon>Acetobacteraceae</taxon>
        <taxon>Gluconacetobacter</taxon>
    </lineage>
</organism>
<feature type="transmembrane region" description="Helical" evidence="1">
    <location>
        <begin position="218"/>
        <end position="239"/>
    </location>
</feature>
<keyword evidence="3" id="KW-0808">Transferase</keyword>
<dbReference type="EMBL" id="JABEQK010000007">
    <property type="protein sequence ID" value="MBB2205361.1"/>
    <property type="molecule type" value="Genomic_DNA"/>
</dbReference>
<reference evidence="3 4" key="1">
    <citation type="submission" date="2020-04" db="EMBL/GenBank/DDBJ databases">
        <title>Description of novel Gluconacetobacter.</title>
        <authorList>
            <person name="Sombolestani A."/>
        </authorList>
    </citation>
    <scope>NUCLEOTIDE SEQUENCE [LARGE SCALE GENOMIC DNA]</scope>
    <source>
        <strain evidence="3 4">LMG 27800</strain>
    </source>
</reference>
<dbReference type="AlphaFoldDB" id="A0A7W4PSW7"/>
<feature type="domain" description="Acyltransferase 3" evidence="2">
    <location>
        <begin position="1"/>
        <end position="368"/>
    </location>
</feature>
<keyword evidence="3" id="KW-0012">Acyltransferase</keyword>
<keyword evidence="1" id="KW-0812">Transmembrane</keyword>
<feature type="transmembrane region" description="Helical" evidence="1">
    <location>
        <begin position="58"/>
        <end position="76"/>
    </location>
</feature>
<dbReference type="Pfam" id="PF01757">
    <property type="entry name" value="Acyl_transf_3"/>
    <property type="match status" value="1"/>
</dbReference>
<proteinExistence type="predicted"/>
<evidence type="ECO:0000313" key="3">
    <source>
        <dbReference type="EMBL" id="MBB2205361.1"/>
    </source>
</evidence>
<evidence type="ECO:0000259" key="2">
    <source>
        <dbReference type="Pfam" id="PF01757"/>
    </source>
</evidence>
<dbReference type="Proteomes" id="UP000540556">
    <property type="component" value="Unassembled WGS sequence"/>
</dbReference>
<evidence type="ECO:0000313" key="4">
    <source>
        <dbReference type="Proteomes" id="UP000540556"/>
    </source>
</evidence>
<dbReference type="RefSeq" id="WP_182949903.1">
    <property type="nucleotide sequence ID" value="NZ_JABEQK010000007.1"/>
</dbReference>
<keyword evidence="1" id="KW-1133">Transmembrane helix</keyword>
<accession>A0A7W4PSW7</accession>
<feature type="transmembrane region" description="Helical" evidence="1">
    <location>
        <begin position="319"/>
        <end position="337"/>
    </location>
</feature>
<protein>
    <submittedName>
        <fullName evidence="3">Acyltransferase family protein</fullName>
    </submittedName>
</protein>
<dbReference type="PANTHER" id="PTHR36927">
    <property type="entry name" value="BLR4337 PROTEIN"/>
    <property type="match status" value="1"/>
</dbReference>
<feature type="transmembrane region" description="Helical" evidence="1">
    <location>
        <begin position="179"/>
        <end position="198"/>
    </location>
</feature>
<gene>
    <name evidence="3" type="ORF">HLH27_10075</name>
</gene>
<dbReference type="PANTHER" id="PTHR36927:SF4">
    <property type="entry name" value="BLR5718 PROTEIN"/>
    <property type="match status" value="1"/>
</dbReference>
<keyword evidence="4" id="KW-1185">Reference proteome</keyword>
<feature type="transmembrane region" description="Helical" evidence="1">
    <location>
        <begin position="282"/>
        <end position="307"/>
    </location>
</feature>
<name>A0A7W4PSW7_9PROT</name>
<dbReference type="InterPro" id="IPR050623">
    <property type="entry name" value="Glucan_succinyl_AcylTrfase"/>
</dbReference>
<feature type="transmembrane region" description="Helical" evidence="1">
    <location>
        <begin position="251"/>
        <end position="270"/>
    </location>
</feature>
<feature type="transmembrane region" description="Helical" evidence="1">
    <location>
        <begin position="88"/>
        <end position="108"/>
    </location>
</feature>
<evidence type="ECO:0000256" key="1">
    <source>
        <dbReference type="SAM" id="Phobius"/>
    </source>
</evidence>
<sequence>MDALRLCVTMLVLLHHTILAYCRYGHFDRAHYLWSSAPIVDPQRWIGFDILQDFNDTYFMSLMFLVSGVFVLPSLRRKGAWRYARDRIRRLGLPFALCVTLIMPLAYYPSIRQTGLDLSPGQYWFGYFTRFGWPGGPAWFIWFLLALDLLGSALMRRWPTLPEKLAAVPDLIVAHPARCLLAFLAAAWAAYLPAWAIAGPDRWFSLGPFAVQESRVGLYTLFFITGAAAGVAGVHHPLFSRNGPLARHWTGCGLLAGTGFGLLLGLQLASLHHLRLLPAPSWQAAAIALLFVLCCVSSSMALTGLFLRLIEQGPRWMDSLVDNAYGIYLLHYVFLTWTQTALLSRQWGALPKAATVFMAVLLSSWALTAFLRRSRMARSVL</sequence>
<feature type="transmembrane region" description="Helical" evidence="1">
    <location>
        <begin position="349"/>
        <end position="371"/>
    </location>
</feature>
<keyword evidence="1" id="KW-0472">Membrane</keyword>
<dbReference type="InterPro" id="IPR002656">
    <property type="entry name" value="Acyl_transf_3_dom"/>
</dbReference>
<dbReference type="GO" id="GO:0016747">
    <property type="term" value="F:acyltransferase activity, transferring groups other than amino-acyl groups"/>
    <property type="evidence" value="ECO:0007669"/>
    <property type="project" value="InterPro"/>
</dbReference>
<comment type="caution">
    <text evidence="3">The sequence shown here is derived from an EMBL/GenBank/DDBJ whole genome shotgun (WGS) entry which is preliminary data.</text>
</comment>